<accession>A0ABR1RF12</accession>
<organism evidence="2 3">
    <name type="scientific">Apiospora marii</name>
    <dbReference type="NCBI Taxonomy" id="335849"/>
    <lineage>
        <taxon>Eukaryota</taxon>
        <taxon>Fungi</taxon>
        <taxon>Dikarya</taxon>
        <taxon>Ascomycota</taxon>
        <taxon>Pezizomycotina</taxon>
        <taxon>Sordariomycetes</taxon>
        <taxon>Xylariomycetidae</taxon>
        <taxon>Amphisphaeriales</taxon>
        <taxon>Apiosporaceae</taxon>
        <taxon>Apiospora</taxon>
    </lineage>
</organism>
<dbReference type="Proteomes" id="UP001396898">
    <property type="component" value="Unassembled WGS sequence"/>
</dbReference>
<keyword evidence="3" id="KW-1185">Reference proteome</keyword>
<reference evidence="2 3" key="1">
    <citation type="submission" date="2023-01" db="EMBL/GenBank/DDBJ databases">
        <title>Analysis of 21 Apiospora genomes using comparative genomics revels a genus with tremendous synthesis potential of carbohydrate active enzymes and secondary metabolites.</title>
        <authorList>
            <person name="Sorensen T."/>
        </authorList>
    </citation>
    <scope>NUCLEOTIDE SEQUENCE [LARGE SCALE GENOMIC DNA]</scope>
    <source>
        <strain evidence="2 3">CBS 20057</strain>
    </source>
</reference>
<sequence>MSWSSSLSSNAAPTPIPWAQASFPFVAPIDTFVAEQASSSSSPESQSGSDNDQLVIRPDVTAFAAPSTSCSQLLSCTRRLNSTLNAHHTVDAASQAYNTLGETPRLLCEALLKPPSEVPILGPLSDLAGLENSFNSLSLDLSDHGGQSKGKNLARHNEQGNASAYFPEKYLEAMRGWKTCLRDLHDRLQASLLSTYSTYEEEVTSSMAEQLFNSDVFRAEAVQRMKQAKSPSSRSTRGDDGLPTFETRFCTYESVRQDLAYVHSLLQLGESGISLGRATQDITISERGDAVLEFANNESDSHPVLRFRVLSHMLSETSPLFARIFESVVGGDDSGDVLKEGFVPGLPQSPVEYTWCNGAQTKLYRMPQLELNAHGSFELLLHAAHLHNQSIPREIEFETFVALAKACMRYQCTSPVEMFVEYRWLPQWMHKAIDDMPDGLLLISYAFGLRRLFTRMSKTAILNVVDEDDLQAKPWPQKMKDRIWAVRRAKMDQVFTCCSSALQEYLRGPTTPSGTGDGSDDGGYDEIPAMGVGVVPSSKPRCPKGNQWCDAMNLGWLMLVFAQQQILPHIMQSPAVAHLPPPPGRSLNQIFDSLRAIVSTPQGHGGVCEYAPVFRSAINDIYNSVQGLTLFEVNGQHGWALSRHKIDLPQITFTATKIASPPAAAAAAATFAPTTAAEARETAMAKVAFRIMEYVDDPRDLRSVAMVSKAFYAAYYANAGDLSQRMAAAGSKDVMAPALSNSHEERALMNHETGITNNDLPKNLAVFEADDGFRRDQQKVLVIDDGDEEDADDNSTTGDHDHFFTLPPSDVHDDDRQQQRTTKVLRAESERLLWAAQDNNADHNPPGPAVSLYPTKLLDSATTVSGSTGNSSDGRAPQIGQVWKPRNEEGTEKFLASEVALHFAAVTAAAAVAVPIEVAPPVEDKNLVVMEDKNLREQRDRKVGILF</sequence>
<evidence type="ECO:0000313" key="2">
    <source>
        <dbReference type="EMBL" id="KAK8008808.1"/>
    </source>
</evidence>
<name>A0ABR1RF12_9PEZI</name>
<proteinExistence type="predicted"/>
<evidence type="ECO:0000256" key="1">
    <source>
        <dbReference type="SAM" id="MobiDB-lite"/>
    </source>
</evidence>
<comment type="caution">
    <text evidence="2">The sequence shown here is derived from an EMBL/GenBank/DDBJ whole genome shotgun (WGS) entry which is preliminary data.</text>
</comment>
<feature type="region of interest" description="Disordered" evidence="1">
    <location>
        <begin position="784"/>
        <end position="820"/>
    </location>
</feature>
<evidence type="ECO:0008006" key="4">
    <source>
        <dbReference type="Google" id="ProtNLM"/>
    </source>
</evidence>
<gene>
    <name evidence="2" type="ORF">PG991_011359</name>
</gene>
<protein>
    <recommendedName>
        <fullName evidence="4">BTB domain-containing protein</fullName>
    </recommendedName>
</protein>
<feature type="compositionally biased region" description="Acidic residues" evidence="1">
    <location>
        <begin position="784"/>
        <end position="793"/>
    </location>
</feature>
<evidence type="ECO:0000313" key="3">
    <source>
        <dbReference type="Proteomes" id="UP001396898"/>
    </source>
</evidence>
<dbReference type="EMBL" id="JAQQWI010000016">
    <property type="protein sequence ID" value="KAK8008808.1"/>
    <property type="molecule type" value="Genomic_DNA"/>
</dbReference>